<evidence type="ECO:0000313" key="2">
    <source>
        <dbReference type="EnsemblFungi" id="CEF79176"/>
    </source>
</evidence>
<name>A0A0E0S6Q1_GIBZE</name>
<keyword evidence="3" id="KW-1185">Reference proteome</keyword>
<gene>
    <name evidence="1" type="ORF">FGRAMPH1_01T14749</name>
</gene>
<organism evidence="2">
    <name type="scientific">Gibberella zeae (strain ATCC MYA-4620 / CBS 123657 / FGSC 9075 / NRRL 31084 / PH-1)</name>
    <name type="common">Wheat head blight fungus</name>
    <name type="synonym">Fusarium graminearum</name>
    <dbReference type="NCBI Taxonomy" id="229533"/>
    <lineage>
        <taxon>Eukaryota</taxon>
        <taxon>Fungi</taxon>
        <taxon>Dikarya</taxon>
        <taxon>Ascomycota</taxon>
        <taxon>Pezizomycotina</taxon>
        <taxon>Sordariomycetes</taxon>
        <taxon>Hypocreomycetidae</taxon>
        <taxon>Hypocreales</taxon>
        <taxon>Nectriaceae</taxon>
        <taxon>Fusarium</taxon>
    </lineage>
</organism>
<proteinExistence type="predicted"/>
<reference evidence="2 3" key="2">
    <citation type="journal article" date="2010" name="Nature">
        <title>Comparative genomics reveals mobile pathogenicity chromosomes in Fusarium.</title>
        <authorList>
            <person name="Ma L.J."/>
            <person name="van der Does H.C."/>
            <person name="Borkovich K.A."/>
            <person name="Coleman J.J."/>
            <person name="Daboussi M.J."/>
            <person name="Di Pietro A."/>
            <person name="Dufresne M."/>
            <person name="Freitag M."/>
            <person name="Grabherr M."/>
            <person name="Henrissat B."/>
            <person name="Houterman P.M."/>
            <person name="Kang S."/>
            <person name="Shim W.B."/>
            <person name="Woloshuk C."/>
            <person name="Xie X."/>
            <person name="Xu J.R."/>
            <person name="Antoniw J."/>
            <person name="Baker S.E."/>
            <person name="Bluhm B.H."/>
            <person name="Breakspear A."/>
            <person name="Brown D.W."/>
            <person name="Butchko R.A."/>
            <person name="Chapman S."/>
            <person name="Coulson R."/>
            <person name="Coutinho P.M."/>
            <person name="Danchin E.G."/>
            <person name="Diener A."/>
            <person name="Gale L.R."/>
            <person name="Gardiner D.M."/>
            <person name="Goff S."/>
            <person name="Hammond-Kosack K.E."/>
            <person name="Hilburn K."/>
            <person name="Hua-Van A."/>
            <person name="Jonkers W."/>
            <person name="Kazan K."/>
            <person name="Kodira C.D."/>
            <person name="Koehrsen M."/>
            <person name="Kumar L."/>
            <person name="Lee Y.H."/>
            <person name="Li L."/>
            <person name="Manners J.M."/>
            <person name="Miranda-Saavedra D."/>
            <person name="Mukherjee M."/>
            <person name="Park G."/>
            <person name="Park J."/>
            <person name="Park S.Y."/>
            <person name="Proctor R.H."/>
            <person name="Regev A."/>
            <person name="Ruiz-Roldan M.C."/>
            <person name="Sain D."/>
            <person name="Sakthikumar S."/>
            <person name="Sykes S."/>
            <person name="Schwartz D.C."/>
            <person name="Turgeon B.G."/>
            <person name="Wapinski I."/>
            <person name="Yoder O."/>
            <person name="Young S."/>
            <person name="Zeng Q."/>
            <person name="Zhou S."/>
            <person name="Galagan J."/>
            <person name="Cuomo C.A."/>
            <person name="Kistler H.C."/>
            <person name="Rep M."/>
        </authorList>
    </citation>
    <scope>GENOME REANNOTATION</scope>
    <source>
        <strain evidence="3">ATCC MYA-4620 / CBS 123657 / FGSC 9075 / NRRL 31084 / PH-1</strain>
        <strain evidence="2">PH-1 / ATCC MYA-4620 / FGSC 9075 / NRRL 31084</strain>
    </source>
</reference>
<dbReference type="InParanoid" id="A0A0E0S6Q1"/>
<dbReference type="EnsemblFungi" id="CEF79176">
    <property type="protein sequence ID" value="CEF79176"/>
    <property type="gene ID" value="FGRRES_12289"/>
</dbReference>
<accession>A0A0E0S6Q1</accession>
<reference evidence="2 3" key="1">
    <citation type="journal article" date="2007" name="Science">
        <title>The Fusarium graminearum genome reveals a link between localized polymorphism and pathogen specialization.</title>
        <authorList>
            <person name="Cuomo C.A."/>
            <person name="Gueldener U."/>
            <person name="Xu J.-R."/>
            <person name="Trail F."/>
            <person name="Turgeon B.G."/>
            <person name="Di Pietro A."/>
            <person name="Walton J.D."/>
            <person name="Ma L.-J."/>
            <person name="Baker S.E."/>
            <person name="Rep M."/>
            <person name="Adam G."/>
            <person name="Antoniw J."/>
            <person name="Baldwin T."/>
            <person name="Calvo S.E."/>
            <person name="Chang Y.-L."/>
            <person name="DeCaprio D."/>
            <person name="Gale L.R."/>
            <person name="Gnerre S."/>
            <person name="Goswami R.S."/>
            <person name="Hammond-Kosack K."/>
            <person name="Harris L.J."/>
            <person name="Hilburn K."/>
            <person name="Kennell J.C."/>
            <person name="Kroken S."/>
            <person name="Magnuson J.K."/>
            <person name="Mannhaupt G."/>
            <person name="Mauceli E.W."/>
            <person name="Mewes H.-W."/>
            <person name="Mitterbauer R."/>
            <person name="Muehlbauer G."/>
            <person name="Muensterkoetter M."/>
            <person name="Nelson D."/>
            <person name="O'Donnell K."/>
            <person name="Ouellet T."/>
            <person name="Qi W."/>
            <person name="Quesneville H."/>
            <person name="Roncero M.I.G."/>
            <person name="Seong K.-Y."/>
            <person name="Tetko I.V."/>
            <person name="Urban M."/>
            <person name="Waalwijk C."/>
            <person name="Ward T.J."/>
            <person name="Yao J."/>
            <person name="Birren B.W."/>
            <person name="Kistler H.C."/>
        </authorList>
    </citation>
    <scope>NUCLEOTIDE SEQUENCE [LARGE SCALE GENOMIC DNA]</scope>
    <source>
        <strain evidence="3">ATCC MYA-4620 / CBS 123657 / FGSC 9075 / NRRL 31084 / PH-1</strain>
        <strain evidence="2">PH-1 / ATCC MYA-4620 / FGSC 9075 / NRRL 31084</strain>
    </source>
</reference>
<reference key="3">
    <citation type="submission" date="2014-02" db="EMBL/GenBank/DDBJ databases">
        <title>A revised Fusarium graminearum genomic reference sequence using whole shotgun re-sequencing.</title>
        <authorList>
            <person name="King R."/>
            <person name="Urban M."/>
            <person name="Hassani-Pak K."/>
            <person name="Hammond-Kosack K."/>
        </authorList>
    </citation>
    <scope>NUCLEOTIDE SEQUENCE</scope>
    <source>
        <strain>PH-1</strain>
    </source>
</reference>
<sequence>MTEELTIVHRTAIFMENVCNRIYRCNIAVNIQQRLCDIGGYYYRTLACFCHPGLSNNAHDDKDQSFKVIYSDLAVMFPLYHVKHQVCDQKNKVASHAWLIKIRTAVFVMTFLKF</sequence>
<evidence type="ECO:0000313" key="3">
    <source>
        <dbReference type="Proteomes" id="UP000070720"/>
    </source>
</evidence>
<reference evidence="2" key="5">
    <citation type="submission" date="2017-01" db="UniProtKB">
        <authorList>
            <consortium name="EnsemblFungi"/>
        </authorList>
    </citation>
    <scope>IDENTIFICATION</scope>
    <source>
        <strain evidence="2">PH-1 / ATCC MYA-4620 / FGSC 9075 / NRRL 31084</strain>
    </source>
</reference>
<dbReference type="VEuPathDB" id="FungiDB:FGRAMPH1_01G14749"/>
<reference evidence="1 3" key="4">
    <citation type="journal article" date="2015" name="BMC Genomics">
        <title>The completed genome sequence of the pathogenic ascomycete fungus Fusarium graminearum.</title>
        <authorList>
            <person name="King R."/>
            <person name="Urban M."/>
            <person name="Hammond-Kosack M.C."/>
            <person name="Hassani-Pak K."/>
            <person name="Hammond-Kosack K.E."/>
        </authorList>
    </citation>
    <scope>NUCLEOTIDE SEQUENCE [LARGE SCALE GENOMIC DNA]</scope>
    <source>
        <strain evidence="3">ATCC MYA-4620 / CBS 123657 / FGSC 9075 / NRRL 31084 / PH-1</strain>
        <strain evidence="1">PH-1</strain>
    </source>
</reference>
<dbReference type="AlphaFoldDB" id="A0A0E0S6Q1"/>
<dbReference type="Proteomes" id="UP000070720">
    <property type="component" value="Chromosome 2"/>
</dbReference>
<dbReference type="EMBL" id="HG970333">
    <property type="protein sequence ID" value="CEF79176.1"/>
    <property type="molecule type" value="Genomic_DNA"/>
</dbReference>
<evidence type="ECO:0000313" key="1">
    <source>
        <dbReference type="EMBL" id="CEF79176.1"/>
    </source>
</evidence>
<protein>
    <submittedName>
        <fullName evidence="1">Chromosome 2, complete genome</fullName>
    </submittedName>
</protein>